<sequence>MSSQLARAALTTPRTAPAAGPARGGAQANVFGGGGGRGCSSSAPGILLCSPGTVPPLSGECYGCGKLSVPSHRRNECPGPAVPPKESIFRGLCAKYLRDQVAVNVVLEGDELAWMDFAAGEGEQGFGVGLSE</sequence>
<evidence type="ECO:0000313" key="2">
    <source>
        <dbReference type="EMBL" id="KAK6981753.1"/>
    </source>
</evidence>
<feature type="region of interest" description="Disordered" evidence="1">
    <location>
        <begin position="1"/>
        <end position="27"/>
    </location>
</feature>
<name>A0AAV9ZHB2_9AGAR</name>
<reference evidence="2 3" key="1">
    <citation type="journal article" date="2024" name="J Genomics">
        <title>Draft genome sequencing and assembly of Favolaschia claudopus CIRM-BRFM 2984 isolated from oak limbs.</title>
        <authorList>
            <person name="Navarro D."/>
            <person name="Drula E."/>
            <person name="Chaduli D."/>
            <person name="Cazenave R."/>
            <person name="Ahrendt S."/>
            <person name="Wang J."/>
            <person name="Lipzen A."/>
            <person name="Daum C."/>
            <person name="Barry K."/>
            <person name="Grigoriev I.V."/>
            <person name="Favel A."/>
            <person name="Rosso M.N."/>
            <person name="Martin F."/>
        </authorList>
    </citation>
    <scope>NUCLEOTIDE SEQUENCE [LARGE SCALE GENOMIC DNA]</scope>
    <source>
        <strain evidence="2 3">CIRM-BRFM 2984</strain>
    </source>
</reference>
<gene>
    <name evidence="2" type="ORF">R3P38DRAFT_2807949</name>
</gene>
<evidence type="ECO:0000313" key="3">
    <source>
        <dbReference type="Proteomes" id="UP001362999"/>
    </source>
</evidence>
<evidence type="ECO:0000256" key="1">
    <source>
        <dbReference type="SAM" id="MobiDB-lite"/>
    </source>
</evidence>
<dbReference type="EMBL" id="JAWWNJ010000148">
    <property type="protein sequence ID" value="KAK6981753.1"/>
    <property type="molecule type" value="Genomic_DNA"/>
</dbReference>
<protein>
    <submittedName>
        <fullName evidence="2">Uncharacterized protein</fullName>
    </submittedName>
</protein>
<organism evidence="2 3">
    <name type="scientific">Favolaschia claudopus</name>
    <dbReference type="NCBI Taxonomy" id="2862362"/>
    <lineage>
        <taxon>Eukaryota</taxon>
        <taxon>Fungi</taxon>
        <taxon>Dikarya</taxon>
        <taxon>Basidiomycota</taxon>
        <taxon>Agaricomycotina</taxon>
        <taxon>Agaricomycetes</taxon>
        <taxon>Agaricomycetidae</taxon>
        <taxon>Agaricales</taxon>
        <taxon>Marasmiineae</taxon>
        <taxon>Mycenaceae</taxon>
        <taxon>Favolaschia</taxon>
    </lineage>
</organism>
<comment type="caution">
    <text evidence="2">The sequence shown here is derived from an EMBL/GenBank/DDBJ whole genome shotgun (WGS) entry which is preliminary data.</text>
</comment>
<accession>A0AAV9ZHB2</accession>
<dbReference type="Proteomes" id="UP001362999">
    <property type="component" value="Unassembled WGS sequence"/>
</dbReference>
<dbReference type="AlphaFoldDB" id="A0AAV9ZHB2"/>
<keyword evidence="3" id="KW-1185">Reference proteome</keyword>
<proteinExistence type="predicted"/>